<feature type="signal peptide" evidence="1">
    <location>
        <begin position="1"/>
        <end position="20"/>
    </location>
</feature>
<dbReference type="STRING" id="518766.Rmar_1280"/>
<dbReference type="eggNOG" id="COG2931">
    <property type="taxonomic scope" value="Bacteria"/>
</dbReference>
<dbReference type="eggNOG" id="COG1520">
    <property type="taxonomic scope" value="Bacteria"/>
</dbReference>
<reference evidence="3 4" key="1">
    <citation type="journal article" date="2009" name="Stand. Genomic Sci.">
        <title>Complete genome sequence of Rhodothermus marinus type strain (R-10).</title>
        <authorList>
            <person name="Nolan M."/>
            <person name="Tindall B.J."/>
            <person name="Pomrenke H."/>
            <person name="Lapidus A."/>
            <person name="Copeland A."/>
            <person name="Glavina Del Rio T."/>
            <person name="Lucas S."/>
            <person name="Chen F."/>
            <person name="Tice H."/>
            <person name="Cheng J.F."/>
            <person name="Saunders E."/>
            <person name="Han C."/>
            <person name="Bruce D."/>
            <person name="Goodwin L."/>
            <person name="Chain P."/>
            <person name="Pitluck S."/>
            <person name="Ovchinikova G."/>
            <person name="Pati A."/>
            <person name="Ivanova N."/>
            <person name="Mavromatis K."/>
            <person name="Chen A."/>
            <person name="Palaniappan K."/>
            <person name="Land M."/>
            <person name="Hauser L."/>
            <person name="Chang Y.J."/>
            <person name="Jeffries C.D."/>
            <person name="Brettin T."/>
            <person name="Goker M."/>
            <person name="Bristow J."/>
            <person name="Eisen J.A."/>
            <person name="Markowitz V."/>
            <person name="Hugenholtz P."/>
            <person name="Kyrpides N.C."/>
            <person name="Klenk H.P."/>
            <person name="Detter J.C."/>
        </authorList>
    </citation>
    <scope>NUCLEOTIDE SEQUENCE [LARGE SCALE GENOMIC DNA]</scope>
    <source>
        <strain evidence="4">ATCC 43812 / DSM 4252 / R-10</strain>
    </source>
</reference>
<gene>
    <name evidence="3" type="ordered locus">Rmar_1280</name>
</gene>
<accession>D0MI62</accession>
<dbReference type="InterPro" id="IPR010895">
    <property type="entry name" value="CHRD"/>
</dbReference>
<dbReference type="Pfam" id="PF07452">
    <property type="entry name" value="CHRD"/>
    <property type="match status" value="3"/>
</dbReference>
<dbReference type="AlphaFoldDB" id="D0MI62"/>
<dbReference type="KEGG" id="rmr:Rmar_1280"/>
<dbReference type="EMBL" id="CP001807">
    <property type="protein sequence ID" value="ACY48170.1"/>
    <property type="molecule type" value="Genomic_DNA"/>
</dbReference>
<dbReference type="InterPro" id="IPR026444">
    <property type="entry name" value="Secre_tail"/>
</dbReference>
<dbReference type="Gene3D" id="2.60.40.4070">
    <property type="match status" value="1"/>
</dbReference>
<dbReference type="PANTHER" id="PTHR46526">
    <property type="entry name" value="CHORDIN"/>
    <property type="match status" value="1"/>
</dbReference>
<dbReference type="OrthoDB" id="571052at2"/>
<evidence type="ECO:0000313" key="4">
    <source>
        <dbReference type="Proteomes" id="UP000002221"/>
    </source>
</evidence>
<organism evidence="3 4">
    <name type="scientific">Rhodothermus marinus (strain ATCC 43812 / DSM 4252 / R-10)</name>
    <name type="common">Rhodothermus obamensis</name>
    <dbReference type="NCBI Taxonomy" id="518766"/>
    <lineage>
        <taxon>Bacteria</taxon>
        <taxon>Pseudomonadati</taxon>
        <taxon>Rhodothermota</taxon>
        <taxon>Rhodothermia</taxon>
        <taxon>Rhodothermales</taxon>
        <taxon>Rhodothermaceae</taxon>
        <taxon>Rhodothermus</taxon>
    </lineage>
</organism>
<name>D0MI62_RHOM4</name>
<dbReference type="PANTHER" id="PTHR46526:SF1">
    <property type="entry name" value="CHORDIN"/>
    <property type="match status" value="1"/>
</dbReference>
<feature type="domain" description="CHRD" evidence="2">
    <location>
        <begin position="20"/>
        <end position="140"/>
    </location>
</feature>
<dbReference type="PROSITE" id="PS50933">
    <property type="entry name" value="CHRD"/>
    <property type="match status" value="3"/>
</dbReference>
<dbReference type="HOGENOM" id="CLU_572209_0_0_10"/>
<dbReference type="GO" id="GO:0005615">
    <property type="term" value="C:extracellular space"/>
    <property type="evidence" value="ECO:0007669"/>
    <property type="project" value="TreeGrafter"/>
</dbReference>
<feature type="domain" description="CHRD" evidence="2">
    <location>
        <begin position="141"/>
        <end position="258"/>
    </location>
</feature>
<dbReference type="SMART" id="SM00754">
    <property type="entry name" value="CHRD"/>
    <property type="match status" value="3"/>
</dbReference>
<dbReference type="InterPro" id="IPR052278">
    <property type="entry name" value="Chordin-like_regulators"/>
</dbReference>
<dbReference type="RefSeq" id="WP_012843782.1">
    <property type="nucleotide sequence ID" value="NC_013501.1"/>
</dbReference>
<evidence type="ECO:0000313" key="3">
    <source>
        <dbReference type="EMBL" id="ACY48170.1"/>
    </source>
</evidence>
<sequence length="479" mass="50500">MRTRYALGAWLLLFALPVHAQTFFSAVLTPEQETGTVTSNGRGTAALALTDEGLQFVITIDGLTGPVQAAHFHQAAPGADGPVVRAITFEGNTATGIWTAADAQPLTDELITALLLGQLYINIHTSQYPGGEIRGQVRLSGGTALHADLTPEQETDAVTSNGQGTAHLTLTEAGLVYQISVEGLTGPIQAAHFHYGAAGVSGPVVHAITFEGNTAAGVWTDLPDSLIMALLLGQLYLNVHTAQYPAGEIRGQVQLAGGTGAVVSLDPMQETGTVTSNGRGTAFLALTEAGLVYHLTVTGLTGAVQAAHFHQAPAGQDGPVVRTIPLEGNTASGVWRPSDDEPLTDELIRELLAGNIYINIHTAQYPAGEIRGQVRPGQLVLTALESLEGEPPATLTLAPNYPNPFRDRTTITFALPQAGRATLAVYNLLGQRVATLVDGFLPAGRYQIVFDAATLPAGLYQYRLETPYGNQSRTLMHLR</sequence>
<feature type="chain" id="PRO_5003011376" evidence="1">
    <location>
        <begin position="21"/>
        <end position="479"/>
    </location>
</feature>
<dbReference type="GO" id="GO:0036122">
    <property type="term" value="F:BMP binding"/>
    <property type="evidence" value="ECO:0007669"/>
    <property type="project" value="TreeGrafter"/>
</dbReference>
<protein>
    <submittedName>
        <fullName evidence="3">CHRD domain containing protein</fullName>
    </submittedName>
</protein>
<evidence type="ECO:0000259" key="2">
    <source>
        <dbReference type="PROSITE" id="PS50933"/>
    </source>
</evidence>
<keyword evidence="4" id="KW-1185">Reference proteome</keyword>
<evidence type="ECO:0000256" key="1">
    <source>
        <dbReference type="SAM" id="SignalP"/>
    </source>
</evidence>
<proteinExistence type="predicted"/>
<feature type="domain" description="CHRD" evidence="2">
    <location>
        <begin position="262"/>
        <end position="379"/>
    </location>
</feature>
<dbReference type="NCBIfam" id="TIGR04183">
    <property type="entry name" value="Por_Secre_tail"/>
    <property type="match status" value="1"/>
</dbReference>
<keyword evidence="1" id="KW-0732">Signal</keyword>
<dbReference type="Proteomes" id="UP000002221">
    <property type="component" value="Chromosome"/>
</dbReference>